<dbReference type="PANTHER" id="PTHR37984">
    <property type="entry name" value="PROTEIN CBG26694"/>
    <property type="match status" value="1"/>
</dbReference>
<feature type="compositionally biased region" description="Basic and acidic residues" evidence="7">
    <location>
        <begin position="281"/>
        <end position="294"/>
    </location>
</feature>
<keyword evidence="2" id="KW-0548">Nucleotidyltransferase</keyword>
<comment type="caution">
    <text evidence="9">The sequence shown here is derived from an EMBL/GenBank/DDBJ whole genome shotgun (WGS) entry which is preliminary data.</text>
</comment>
<feature type="compositionally biased region" description="Basic and acidic residues" evidence="7">
    <location>
        <begin position="325"/>
        <end position="339"/>
    </location>
</feature>
<keyword evidence="10" id="KW-1185">Reference proteome</keyword>
<gene>
    <name evidence="9" type="ORF">ISN44_As09g002050</name>
</gene>
<feature type="region of interest" description="Disordered" evidence="7">
    <location>
        <begin position="762"/>
        <end position="820"/>
    </location>
</feature>
<dbReference type="InterPro" id="IPR005162">
    <property type="entry name" value="Retrotrans_gag_dom"/>
</dbReference>
<dbReference type="InterPro" id="IPR050951">
    <property type="entry name" value="Retrovirus_Pol_polyprotein"/>
</dbReference>
<evidence type="ECO:0000313" key="10">
    <source>
        <dbReference type="Proteomes" id="UP000694251"/>
    </source>
</evidence>
<evidence type="ECO:0000256" key="7">
    <source>
        <dbReference type="SAM" id="MobiDB-lite"/>
    </source>
</evidence>
<feature type="compositionally biased region" description="Polar residues" evidence="7">
    <location>
        <begin position="782"/>
        <end position="818"/>
    </location>
</feature>
<dbReference type="Pfam" id="PF03732">
    <property type="entry name" value="Retrotrans_gag"/>
    <property type="match status" value="1"/>
</dbReference>
<feature type="domain" description="Integrase catalytic" evidence="8">
    <location>
        <begin position="1890"/>
        <end position="2053"/>
    </location>
</feature>
<feature type="region of interest" description="Disordered" evidence="7">
    <location>
        <begin position="263"/>
        <end position="358"/>
    </location>
</feature>
<feature type="compositionally biased region" description="Low complexity" evidence="7">
    <location>
        <begin position="763"/>
        <end position="781"/>
    </location>
</feature>
<dbReference type="GO" id="GO:0004519">
    <property type="term" value="F:endonuclease activity"/>
    <property type="evidence" value="ECO:0007669"/>
    <property type="project" value="UniProtKB-KW"/>
</dbReference>
<reference evidence="9 10" key="1">
    <citation type="submission" date="2020-12" db="EMBL/GenBank/DDBJ databases">
        <title>Concerted genomic and epigenomic changes stabilize Arabidopsis allopolyploids.</title>
        <authorList>
            <person name="Chen Z."/>
        </authorList>
    </citation>
    <scope>NUCLEOTIDE SEQUENCE [LARGE SCALE GENOMIC DNA]</scope>
    <source>
        <strain evidence="9">As9502</strain>
        <tissue evidence="9">Leaf</tissue>
    </source>
</reference>
<dbReference type="InterPro" id="IPR041373">
    <property type="entry name" value="RT_RNaseH"/>
</dbReference>
<keyword evidence="5" id="KW-0378">Hydrolase</keyword>
<dbReference type="GO" id="GO:0003964">
    <property type="term" value="F:RNA-directed DNA polymerase activity"/>
    <property type="evidence" value="ECO:0007669"/>
    <property type="project" value="UniProtKB-KW"/>
</dbReference>
<protein>
    <submittedName>
        <fullName evidence="9">Retrotransposon gag domain</fullName>
    </submittedName>
</protein>
<keyword evidence="4" id="KW-0255">Endonuclease</keyword>
<dbReference type="CDD" id="cd09274">
    <property type="entry name" value="RNase_HI_RT_Ty3"/>
    <property type="match status" value="1"/>
</dbReference>
<feature type="compositionally biased region" description="Basic and acidic residues" evidence="7">
    <location>
        <begin position="385"/>
        <end position="404"/>
    </location>
</feature>
<feature type="region of interest" description="Disordered" evidence="7">
    <location>
        <begin position="385"/>
        <end position="411"/>
    </location>
</feature>
<evidence type="ECO:0000256" key="4">
    <source>
        <dbReference type="ARBA" id="ARBA00022759"/>
    </source>
</evidence>
<dbReference type="Pfam" id="PF00078">
    <property type="entry name" value="RVT_1"/>
    <property type="match status" value="1"/>
</dbReference>
<dbReference type="FunFam" id="3.10.20.370:FF:000001">
    <property type="entry name" value="Retrovirus-related Pol polyprotein from transposon 17.6-like protein"/>
    <property type="match status" value="1"/>
</dbReference>
<evidence type="ECO:0000256" key="3">
    <source>
        <dbReference type="ARBA" id="ARBA00022722"/>
    </source>
</evidence>
<keyword evidence="3" id="KW-0540">Nuclease</keyword>
<sequence>MTFLLGEFLSGVFSFPASLFHRPSLSRMNLFIYCFADLFAGAVYVSDSEDDSQGIPVPRGNEVFTQRGDKFGPHFRSQSTHASLGALRRLCNIPQEIEFSLPRPNESPEIVREGYCCAYEVYFEGNQTIPRPTVDFLSFFRIVSEGETNWNSFTLQRIHKAGLAIKDGQTHPLDPPPEEKDASSLNARDKRKMLAETKALKDQLSEIGKKKRIAAISRVGNFHRKTLLVDDGSLEAALSIAVDSHGAEIPNDPPIATAICPSAQEREREREVTSSPCTKRKAPDSDTLSNEKLKTVRLSSPLRAPSPLLSAFPSSEPLDPQLPLPRDRVIPEEIDEPRPEVPSSHGLSVSTQNPLPASISETGASELLVFRKSKNRAESHILDHSTRPPVAEREVVSSADHQDYSTRSQGTSLVDSRCMQTRSKGHQNLLFNENIDCIARELREQLNTDTMADDQNLELSNNIGAGDAPRNDNQRNGIVPPPVQNNNFEIKSGLIAMVQGNKFHGLPMEDPLDHLDEFDRLCSLTKINGVSEDGFKLRLFPFSLGDKAHQWEKSLPQGSITSWNDCKKAFLAKFFSNSRTARLRNEISGFTQKNAETFCEAWERFRGYQNQCPHHGFSKASLLSTLYRGVLPKIRMLLDTASNGNFMNKEVEEGWELVENLAQSDGNYNEDYDRTIRGSSDLEEKHRKDMKSMNDKLDKLLLVQQKQVHFLCEDEAFQVQDGETLQSEEVSYVQNQGGYNKGYNNFRQNNPNLSYRSTNVANPQDQVYPPQQQTQPKPFVPYNQSQGFVPKQQFQGGYQTQHSPPGFVPQQQTSSTPDSDLKQMLQQLLQGQATGSMEIAKKLAEMNNKIDCSYNDLNIKVEALTSKVRYMEGQTASTSATKVTGLSGKSIQNPQEYAHAITLRSGKALPPRDGPKQNTEDSVVQDGEDFCQNEDSAEKVTKEPILDPSTRPPVPILDPSTRSPAPAASESVEKPAATKTKENVFVPPPYKPPLPFPGRFKKVLIQKYKTLLEKQLKDLEVTMPLVDCLALIPDSHKYVKDMITERIREVQGMVVLSHECSAIIQKKIIPKKLGDPGSFTLPCTLGPLAFSKCLCDLGASVSLMPLSVAKRLGFSKYKSCNISLILADRSIRIPHGLLEDLPVMIGRVEVPTDFVVLEMDEEPKDPLIFGRPFLATAGAIIDVKKGKIDLNLGKDLKMTFDITNTMKKPTIEGKVFWIEEMDMLADELLEELAEEDHLQNALTRDNKEGDLHIETLGYQKLLDMYKEAENPGEYEDLVGKVKKEDILDHVTRQTVHPVYSTKVLDHVLPSDGSAIASDDWSELKAPKVDLKLLPKGLRYAFLGQNSTYPVIVSDELNTDQVNLLLTELRKYRRAIGYSLDDIKGISPNLCTHRIHLENESYSSIEPQRRLNPNLKEVVKKEILKLLDAGIIYPISDSTWVSPVHCVPKKGGMTVIKNSKDELIPTRTITGHRMCIDYRKLNAASRKDHFPLPFIDQMLERLANHPYYCFLDGYSGFFQIPIHPNDQEKTTFTCPYEETVEVFMDDFFVYGSSFSSCLLNLCRVLKRCEETNLVLNWEKCHFMVREGIVLGHKISERGIEVDKAKVDVMMQLQPPKTVKDIRSFLGHAGFYRRFIKDFSKLARPLTRLLCKETEFTFDEECLTAFKLIKEALVTAPIVQAPNWDYPFEIMCDASDYAVGAVLGKKIDKKLHVIYYASRTMDDAQVRYATTEKELLAVVFAFEKFRSYLVGSKVTVYTDHAAMRHIYAKKDTKPRLLRWILLLQEFDMEIVDKKGIENGVADHLSRMRIEDENLRICQVMKRRSSSKTLTISTGMSLISTLSARIRSTGDASQKMKLKVSCCIVMALPMVATLQHSIQYQKSFKQVFGGQQCSKMPSSSFQDVTHARGRETSVGEMKCHKYILVAVDYVSKWVEAIASPTNDSRVVLKMFKTIIFPRFGIPRVVISDGGTHFINKVFENLLKKHGVKHKVATPYHPQTSGQVEISNREIKAILEKTVGITRKDWSAKLDDALWAYRTAFKTPIGTTPFNLLYGKSCHLPVELEYKAMWAVKLLNFDIKTTEEKRLIQLNDLNEIRLEAYESSRIYKERTKSFHDKKIISRDFKVGDQVLLFNSRLRLFPGKLKSRWSGPFCVTAVRPYGAITLAGKDGDFTVNGQRLKRYMADQYIPEGTSVPLEEPLNA</sequence>
<dbReference type="CDD" id="cd01647">
    <property type="entry name" value="RT_LTR"/>
    <property type="match status" value="1"/>
</dbReference>
<evidence type="ECO:0000256" key="5">
    <source>
        <dbReference type="ARBA" id="ARBA00022801"/>
    </source>
</evidence>
<feature type="compositionally biased region" description="Polar residues" evidence="7">
    <location>
        <begin position="345"/>
        <end position="358"/>
    </location>
</feature>
<dbReference type="PANTHER" id="PTHR37984:SF5">
    <property type="entry name" value="PROTEIN NYNRIN-LIKE"/>
    <property type="match status" value="1"/>
</dbReference>
<dbReference type="EMBL" id="JAEFBJ010000009">
    <property type="protein sequence ID" value="KAG7571793.1"/>
    <property type="molecule type" value="Genomic_DNA"/>
</dbReference>
<evidence type="ECO:0000313" key="9">
    <source>
        <dbReference type="EMBL" id="KAG7571793.1"/>
    </source>
</evidence>
<dbReference type="OrthoDB" id="10055717at2759"/>
<accession>A0A8T2ADI1</accession>
<dbReference type="Proteomes" id="UP000694251">
    <property type="component" value="Chromosome 9"/>
</dbReference>
<organism evidence="9 10">
    <name type="scientific">Arabidopsis suecica</name>
    <name type="common">Swedish thale-cress</name>
    <name type="synonym">Cardaminopsis suecica</name>
    <dbReference type="NCBI Taxonomy" id="45249"/>
    <lineage>
        <taxon>Eukaryota</taxon>
        <taxon>Viridiplantae</taxon>
        <taxon>Streptophyta</taxon>
        <taxon>Embryophyta</taxon>
        <taxon>Tracheophyta</taxon>
        <taxon>Spermatophyta</taxon>
        <taxon>Magnoliopsida</taxon>
        <taxon>eudicotyledons</taxon>
        <taxon>Gunneridae</taxon>
        <taxon>Pentapetalae</taxon>
        <taxon>rosids</taxon>
        <taxon>malvids</taxon>
        <taxon>Brassicales</taxon>
        <taxon>Brassicaceae</taxon>
        <taxon>Camelineae</taxon>
        <taxon>Arabidopsis</taxon>
    </lineage>
</organism>
<dbReference type="Pfam" id="PF17917">
    <property type="entry name" value="RT_RNaseH"/>
    <property type="match status" value="1"/>
</dbReference>
<feature type="region of interest" description="Disordered" evidence="7">
    <location>
        <begin position="167"/>
        <end position="187"/>
    </location>
</feature>
<dbReference type="InterPro" id="IPR001584">
    <property type="entry name" value="Integrase_cat-core"/>
</dbReference>
<dbReference type="CDD" id="cd00303">
    <property type="entry name" value="retropepsin_like"/>
    <property type="match status" value="1"/>
</dbReference>
<keyword evidence="6" id="KW-0695">RNA-directed DNA polymerase</keyword>
<feature type="compositionally biased region" description="Low complexity" evidence="7">
    <location>
        <begin position="297"/>
        <end position="321"/>
    </location>
</feature>
<dbReference type="FunFam" id="3.30.70.270:FF:000020">
    <property type="entry name" value="Transposon Tf2-6 polyprotein-like Protein"/>
    <property type="match status" value="1"/>
</dbReference>
<proteinExistence type="predicted"/>
<evidence type="ECO:0000256" key="6">
    <source>
        <dbReference type="ARBA" id="ARBA00022918"/>
    </source>
</evidence>
<evidence type="ECO:0000256" key="2">
    <source>
        <dbReference type="ARBA" id="ARBA00022695"/>
    </source>
</evidence>
<name>A0A8T2ADI1_ARASU</name>
<dbReference type="GO" id="GO:0015074">
    <property type="term" value="P:DNA integration"/>
    <property type="evidence" value="ECO:0007669"/>
    <property type="project" value="InterPro"/>
</dbReference>
<dbReference type="Pfam" id="PF00665">
    <property type="entry name" value="rve"/>
    <property type="match status" value="1"/>
</dbReference>
<feature type="compositionally biased region" description="Basic and acidic residues" evidence="7">
    <location>
        <begin position="936"/>
        <end position="945"/>
    </location>
</feature>
<evidence type="ECO:0000256" key="1">
    <source>
        <dbReference type="ARBA" id="ARBA00022679"/>
    </source>
</evidence>
<evidence type="ECO:0000259" key="8">
    <source>
        <dbReference type="PROSITE" id="PS50994"/>
    </source>
</evidence>
<dbReference type="InterPro" id="IPR000477">
    <property type="entry name" value="RT_dom"/>
</dbReference>
<feature type="region of interest" description="Disordered" evidence="7">
    <location>
        <begin position="459"/>
        <end position="484"/>
    </location>
</feature>
<keyword evidence="1" id="KW-0808">Transferase</keyword>
<feature type="region of interest" description="Disordered" evidence="7">
    <location>
        <begin position="934"/>
        <end position="988"/>
    </location>
</feature>
<dbReference type="PROSITE" id="PS50994">
    <property type="entry name" value="INTEGRASE"/>
    <property type="match status" value="1"/>
</dbReference>
<dbReference type="GO" id="GO:0016787">
    <property type="term" value="F:hydrolase activity"/>
    <property type="evidence" value="ECO:0007669"/>
    <property type="project" value="UniProtKB-KW"/>
</dbReference>